<evidence type="ECO:0000256" key="2">
    <source>
        <dbReference type="ARBA" id="ARBA00008020"/>
    </source>
</evidence>
<keyword evidence="10" id="KW-0677">Repeat</keyword>
<name>A0A2N1J9L0_9BASI</name>
<dbReference type="FunFam" id="1.10.560.10:FF:000038">
    <property type="entry name" value="Chaperonin containing TCP1 subunit 6B"/>
    <property type="match status" value="1"/>
</dbReference>
<dbReference type="FunFam" id="3.30.260.10:FF:000017">
    <property type="entry name" value="T-complex protein 1 subunit zeta"/>
    <property type="match status" value="1"/>
</dbReference>
<evidence type="ECO:0000259" key="25">
    <source>
        <dbReference type="PROSITE" id="PS50032"/>
    </source>
</evidence>
<keyword evidence="12" id="KW-0418">Kinase</keyword>
<evidence type="ECO:0000256" key="21">
    <source>
        <dbReference type="PROSITE-ProRule" id="PRU10141"/>
    </source>
</evidence>
<dbReference type="InterPro" id="IPR000719">
    <property type="entry name" value="Prot_kinase_dom"/>
</dbReference>
<dbReference type="GO" id="GO:0140662">
    <property type="term" value="F:ATP-dependent protein folding chaperone"/>
    <property type="evidence" value="ECO:0007669"/>
    <property type="project" value="InterPro"/>
</dbReference>
<evidence type="ECO:0000256" key="5">
    <source>
        <dbReference type="ARBA" id="ARBA00022527"/>
    </source>
</evidence>
<dbReference type="InterPro" id="IPR015943">
    <property type="entry name" value="WD40/YVTN_repeat-like_dom_sf"/>
</dbReference>
<feature type="region of interest" description="Disordered" evidence="23">
    <location>
        <begin position="637"/>
        <end position="660"/>
    </location>
</feature>
<feature type="compositionally biased region" description="Polar residues" evidence="23">
    <location>
        <begin position="645"/>
        <end position="654"/>
    </location>
</feature>
<organism evidence="27 28">
    <name type="scientific">Malassezia vespertilionis</name>
    <dbReference type="NCBI Taxonomy" id="2020962"/>
    <lineage>
        <taxon>Eukaryota</taxon>
        <taxon>Fungi</taxon>
        <taxon>Dikarya</taxon>
        <taxon>Basidiomycota</taxon>
        <taxon>Ustilaginomycotina</taxon>
        <taxon>Malasseziomycetes</taxon>
        <taxon>Malasseziales</taxon>
        <taxon>Malasseziaceae</taxon>
        <taxon>Malassezia</taxon>
    </lineage>
</organism>
<dbReference type="InterPro" id="IPR008271">
    <property type="entry name" value="Ser/Thr_kinase_AS"/>
</dbReference>
<dbReference type="PROSITE" id="PS50255">
    <property type="entry name" value="CYTOCHROME_B5_2"/>
    <property type="match status" value="1"/>
</dbReference>
<dbReference type="Pfam" id="PF02149">
    <property type="entry name" value="KA1"/>
    <property type="match status" value="1"/>
</dbReference>
<dbReference type="SMART" id="SM00220">
    <property type="entry name" value="S_TKc"/>
    <property type="match status" value="1"/>
</dbReference>
<dbReference type="InterPro" id="IPR018506">
    <property type="entry name" value="Cyt_B5_heme-BS"/>
</dbReference>
<dbReference type="Pfam" id="PF11816">
    <property type="entry name" value="DUF3337"/>
    <property type="match status" value="1"/>
</dbReference>
<dbReference type="FunFam" id="3.50.7.10:FF:000004">
    <property type="entry name" value="T-complex protein 1 subunit zeta"/>
    <property type="match status" value="1"/>
</dbReference>
<dbReference type="InterPro" id="IPR027410">
    <property type="entry name" value="TCP-1-like_intermed_sf"/>
</dbReference>
<dbReference type="Gene3D" id="1.10.560.10">
    <property type="entry name" value="GroEL-like equatorial domain"/>
    <property type="match status" value="1"/>
</dbReference>
<keyword evidence="11 21" id="KW-0547">Nucleotide-binding</keyword>
<evidence type="ECO:0000256" key="22">
    <source>
        <dbReference type="RuleBase" id="RU004187"/>
    </source>
</evidence>
<evidence type="ECO:0000256" key="17">
    <source>
        <dbReference type="ARBA" id="ARBA00044261"/>
    </source>
</evidence>
<feature type="region of interest" description="Disordered" evidence="23">
    <location>
        <begin position="257"/>
        <end position="280"/>
    </location>
</feature>
<dbReference type="InterPro" id="IPR002423">
    <property type="entry name" value="Cpn60/GroEL/TCP-1"/>
</dbReference>
<dbReference type="FunFam" id="1.10.510.10:FF:000792">
    <property type="entry name" value="Non-specific serine/threonine protein kinase"/>
    <property type="match status" value="1"/>
</dbReference>
<dbReference type="InterPro" id="IPR017998">
    <property type="entry name" value="Chaperone_TCP-1"/>
</dbReference>
<dbReference type="SUPFAM" id="SSF52029">
    <property type="entry name" value="GroEL apical domain-like"/>
    <property type="match status" value="1"/>
</dbReference>
<dbReference type="GO" id="GO:0046872">
    <property type="term" value="F:metal ion binding"/>
    <property type="evidence" value="ECO:0007669"/>
    <property type="project" value="UniProtKB-KW"/>
</dbReference>
<reference evidence="27 28" key="1">
    <citation type="submission" date="2017-10" db="EMBL/GenBank/DDBJ databases">
        <title>A novel species of cold-tolerant Malassezia isolated from bats.</title>
        <authorList>
            <person name="Lorch J.M."/>
            <person name="Palmer J.M."/>
            <person name="Vanderwolf K.J."/>
            <person name="Schmidt K.Z."/>
            <person name="Verant M.L."/>
            <person name="Weller T.J."/>
            <person name="Blehert D.S."/>
        </authorList>
    </citation>
    <scope>NUCLEOTIDE SEQUENCE [LARGE SCALE GENOMIC DNA]</scope>
    <source>
        <strain evidence="27 28">NWHC:44797-103</strain>
    </source>
</reference>
<evidence type="ECO:0000256" key="4">
    <source>
        <dbReference type="ARBA" id="ARBA00022490"/>
    </source>
</evidence>
<dbReference type="PROSITE" id="PS50082">
    <property type="entry name" value="WD_REPEATS_2"/>
    <property type="match status" value="3"/>
</dbReference>
<feature type="region of interest" description="Disordered" evidence="23">
    <location>
        <begin position="965"/>
        <end position="996"/>
    </location>
</feature>
<dbReference type="EMBL" id="KZ454992">
    <property type="protein sequence ID" value="PKI83247.1"/>
    <property type="molecule type" value="Genomic_DNA"/>
</dbReference>
<dbReference type="PRINTS" id="PR00363">
    <property type="entry name" value="CYTOCHROMEB5"/>
</dbReference>
<keyword evidence="28" id="KW-1185">Reference proteome</keyword>
<evidence type="ECO:0000256" key="19">
    <source>
        <dbReference type="ARBA" id="ARBA00048679"/>
    </source>
</evidence>
<feature type="repeat" description="WD" evidence="20">
    <location>
        <begin position="1759"/>
        <end position="1791"/>
    </location>
</feature>
<evidence type="ECO:0000256" key="13">
    <source>
        <dbReference type="ARBA" id="ARBA00022840"/>
    </source>
</evidence>
<evidence type="ECO:0000259" key="26">
    <source>
        <dbReference type="PROSITE" id="PS50255"/>
    </source>
</evidence>
<keyword evidence="4" id="KW-0963">Cytoplasm</keyword>
<dbReference type="SUPFAM" id="SSF55856">
    <property type="entry name" value="Cytochrome b5-like heme/steroid binding domain"/>
    <property type="match status" value="1"/>
</dbReference>
<dbReference type="PROSITE" id="PS00107">
    <property type="entry name" value="PROTEIN_KINASE_ATP"/>
    <property type="match status" value="1"/>
</dbReference>
<dbReference type="GO" id="GO:0051082">
    <property type="term" value="F:unfolded protein binding"/>
    <property type="evidence" value="ECO:0007669"/>
    <property type="project" value="InterPro"/>
</dbReference>
<feature type="region of interest" description="Disordered" evidence="23">
    <location>
        <begin position="789"/>
        <end position="827"/>
    </location>
</feature>
<evidence type="ECO:0000256" key="18">
    <source>
        <dbReference type="ARBA" id="ARBA00047899"/>
    </source>
</evidence>
<dbReference type="SMART" id="SM01117">
    <property type="entry name" value="Cyt-b5"/>
    <property type="match status" value="1"/>
</dbReference>
<evidence type="ECO:0000256" key="8">
    <source>
        <dbReference type="ARBA" id="ARBA00022679"/>
    </source>
</evidence>
<dbReference type="PROSITE" id="PS00750">
    <property type="entry name" value="TCP1_1"/>
    <property type="match status" value="1"/>
</dbReference>
<feature type="compositionally biased region" description="Low complexity" evidence="23">
    <location>
        <begin position="795"/>
        <end position="809"/>
    </location>
</feature>
<proteinExistence type="inferred from homology"/>
<dbReference type="SUPFAM" id="SSF103243">
    <property type="entry name" value="KA1-like"/>
    <property type="match status" value="1"/>
</dbReference>
<dbReference type="CDD" id="cd03342">
    <property type="entry name" value="TCP1_zeta"/>
    <property type="match status" value="1"/>
</dbReference>
<dbReference type="Gene3D" id="3.50.7.10">
    <property type="entry name" value="GroEL"/>
    <property type="match status" value="1"/>
</dbReference>
<dbReference type="SUPFAM" id="SSF54849">
    <property type="entry name" value="GroEL-intermediate domain like"/>
    <property type="match status" value="1"/>
</dbReference>
<feature type="compositionally biased region" description="Polar residues" evidence="23">
    <location>
        <begin position="967"/>
        <end position="979"/>
    </location>
</feature>
<feature type="binding site" evidence="21">
    <location>
        <position position="320"/>
    </location>
    <ligand>
        <name>ATP</name>
        <dbReference type="ChEBI" id="CHEBI:30616"/>
    </ligand>
</feature>
<evidence type="ECO:0000256" key="20">
    <source>
        <dbReference type="PROSITE-ProRule" id="PRU00221"/>
    </source>
</evidence>
<dbReference type="Proteomes" id="UP000232875">
    <property type="component" value="Unassembled WGS sequence"/>
</dbReference>
<sequence>MSKTITLDEVKQHNTDESAWVAICGNVYDVTEFLDDHPGGRKILLKNIGKDATDKFTQIHPDHVIKEVAPQFQIGKLAEGDSKHFAPPLREIPADDQAPTAPTQPPPPTTPESSTMWASASPKETDFGYLASLDARETLPTLGNLHLTPAELQPISSSVPVSVEGVSTQHKGNITSTIAPNRNTGLVDPELLGFVTANKTVLGHGSSSIRNEYTAGQAASVARANTLPKRLPQQDDASTSTKMLAPPAHATTLDRHASVAVAKSHPAEPEKSGNCAPSPKEEEFRWSLGDYMLGKTIGAGSMGKVKYGYCKSTGENVAVKIIPRHTSANAVQHQAREKAKRGIELSRGELETALQRATAKDQSKEVRIIREGSLQLLLRHPYICGMREMIAHHNHYYMVFEHINGGQMLDYIITHGRLRERSARNFARQIGSALQYCHANNVVHRDLKIENILISKSGNIKIIDFGLSNLYSPETQLSTFCGSLYFAAPELLHVRLYTGPEVDVWSFGVVLYVLVCGKVPFDDQNMPALHAKIKRGIVDYPVWLSSDCRHLLSRMLVTNPQHRATLEEVMTHPWMMKGFDEVEPAYLPPRLPLRFGHLNTHVMEKMTGFDFGTVSDIEARFEELLQSDRYRASLSDWDRRHGNSMPRQDQGSESTKSRLSRQLTGINFYRRRFSLRARDENEDLESKPPSQEPTMGFHPLISIYFLVHEKMEREKVYGNSFFGSSELDLCNSAPRPSQKQHVGPTSISEVSSVAAVPTSADIPQESLRMQQPSHALPSKMALPSPIAIPSPPPKAANSTFPTSSATPTPVFESRHKSQPMGAMLGPPRARASANELESSLRAGLGNTQWHGKHLPSLPQLDSISENSSKYNANRAMPQPTASASATSPFKQRYYTPSLATAVECKTSSPPMGPTDNLVHAPGLLTPNSTSANVALAAASTKLATDAARAPPNDASLTQRFGSLIIRSPSQPGNRLSTSDAAGGNRACSTDPGTLPLETPVQTRELSVHDDETSKNVFLKGLFSVQTTSRRPRAVIRKDLIRVLQEMGITFCEIRGGFECVYAQDGAKAQPLNNPATFPISTAASSPAWTQTPTTPVMSEFDAQFARSESHGANLAEQGGTPDLSVLQESSADGVVYFEIFVVKFLLLFGFNGLQFRCVSGNAWQYQWLAKRILHALKLTMSAIELINPRAESVRRVQALQVNIAGAVGLAQVVRSNLGPRGTLKMLVDGSGNIKMTKDGKVLLTEMQIQNPTAAMIARTAVAQDEQCGDGTTSVVILVGELLKQAERCVQEGVHSRVISEGLDEAKNGVLQFLETFKRQLTMDRANLISVALTALSTKLSAKLATQLADSVVDAVLAIKPRIAAPSVIPPAPSTDGITERVEDWQAHDPIDLHMIEVMKMQHKSDTDTQLIRGLVLDHGARHADMPKRVRNAYVLTLNVSLEYEKTEVNSGFFYSNAEQREKLVESERRFVDAKLKKIVELKNLVCDTATDVPEEERSSFVIFNQKGIDPMSLDVLAKNGILALRRAKRRNMERLQLCCGGVAQNSVDDLTPEVLGWAGLVYEQTLGEEKYTFVEDTKDPKSVTLLIRGPNAHTMTQIQDAIRDGLRSVKNAVEDGCLVPGGGAFEISASAYLMDTVRRNAKGRAKLGVEAFAQALLVIPKTLASNSGFDIQDSLLALQDECADGHVVGLDTQTGEPMDPVTTGVWDNYRVKRHMIHSSAVIASNLLSVDEILRAGRSSLKEPHAADGMGLEAPCIQSVKAHDNWIEAMVLCNQNETVVTASLDCTIKAWNPRAEALPYELGVHTDFVKALAYAPASDCVASASLDHTVCLWDLRQVRRAPMWRAVSNTSIYAVASSFSGSVLTTGGVDRLVRGWDPRMRESTFALVGHHDNVRALLMSSDGRRVLSASSDATIRLWDVGEQRCIHTFMHHDSSVWSLASTDTSLNVFYSGDREGYLCKVEQDAQGERDGILIAHAQDVDANGHTDAAAISSIAPDPGHCVWSSNASICSIRGWQDAPVQRRDAIASRHFIQLGTSGVSTSENVVTQDAVPLSATPACQIAGEYGLTRAVVLNDRIHALSIDMMGVLALWNLVRAVCIGTLDPASVHAAALKRNSLTNKWRPQDRPSDTLEMIQPLIDGDDVIAPWCSVDTMTGTLRVHLDPASVFAADVYQDAIFASLPIQPEWTDERSNVGACVLRNLFAHFTAGERGMRSEGLVLTGMPLLLHVLETTQQTPEQLLQIPLVQWLPQVLLYAQPIDRKCTLQNVLGSMTSEHPLVPAPAQVHQSQSEILFRDLLQSLYVMLSTPPTASSRPLQKEAPGTESTSPTLFGSLRKTLARGKVDAPLLAQTPQNEPKDEPHHLRNVQAVLQNLSRAPPPCDETPSIPYDPSMAVSISRAVHHSEQEQEVFRGRVGTMARDLPLLELLSPIWLLNATLLAVKDKDGDAVQLKLVPWKPGTLTSGTLPSLSDAKQTPKIQRLQRIGHIAAFVQDALQGAGSSAASPLDIPIELLCNEVPVSPMATLAQCQRHCWKAAAPMVLAYRRTLSA</sequence>
<dbReference type="PROSITE" id="PS00751">
    <property type="entry name" value="TCP1_2"/>
    <property type="match status" value="1"/>
</dbReference>
<evidence type="ECO:0000256" key="10">
    <source>
        <dbReference type="ARBA" id="ARBA00022737"/>
    </source>
</evidence>
<dbReference type="InterPro" id="IPR011009">
    <property type="entry name" value="Kinase-like_dom_sf"/>
</dbReference>
<dbReference type="InterPro" id="IPR028375">
    <property type="entry name" value="KA1/Ssp2_C"/>
</dbReference>
<dbReference type="InterPro" id="IPR001680">
    <property type="entry name" value="WD40_rpt"/>
</dbReference>
<dbReference type="PROSITE" id="PS50011">
    <property type="entry name" value="PROTEIN_KINASE_DOM"/>
    <property type="match status" value="1"/>
</dbReference>
<gene>
    <name evidence="27" type="primary">CCT6</name>
    <name evidence="27" type="ORF">MVES_002825</name>
</gene>
<dbReference type="InterPro" id="IPR036400">
    <property type="entry name" value="Cyt_B5-like_heme/steroid_sf"/>
</dbReference>
<feature type="domain" description="KA1" evidence="25">
    <location>
        <begin position="1128"/>
        <end position="1178"/>
    </location>
</feature>
<dbReference type="InterPro" id="IPR027413">
    <property type="entry name" value="GROEL-like_equatorial_sf"/>
</dbReference>
<keyword evidence="9" id="KW-0479">Metal-binding</keyword>
<dbReference type="SMART" id="SM00320">
    <property type="entry name" value="WD40"/>
    <property type="match status" value="5"/>
</dbReference>
<evidence type="ECO:0000256" key="7">
    <source>
        <dbReference type="ARBA" id="ARBA00022617"/>
    </source>
</evidence>
<dbReference type="Gene3D" id="2.130.10.10">
    <property type="entry name" value="YVTN repeat-like/Quinoprotein amine dehydrogenase"/>
    <property type="match status" value="1"/>
</dbReference>
<evidence type="ECO:0000256" key="9">
    <source>
        <dbReference type="ARBA" id="ARBA00022723"/>
    </source>
</evidence>
<dbReference type="Pfam" id="PF00400">
    <property type="entry name" value="WD40"/>
    <property type="match status" value="4"/>
</dbReference>
<evidence type="ECO:0000256" key="3">
    <source>
        <dbReference type="ARBA" id="ARBA00012513"/>
    </source>
</evidence>
<dbReference type="Gene3D" id="1.10.510.10">
    <property type="entry name" value="Transferase(Phosphotransferase) domain 1"/>
    <property type="match status" value="1"/>
</dbReference>
<dbReference type="CDD" id="cd14077">
    <property type="entry name" value="STKc_Kin1_2"/>
    <property type="match status" value="1"/>
</dbReference>
<evidence type="ECO:0000313" key="27">
    <source>
        <dbReference type="EMBL" id="PKI83247.1"/>
    </source>
</evidence>
<keyword evidence="8" id="KW-0808">Transferase</keyword>
<keyword evidence="13 21" id="KW-0067">ATP-binding</keyword>
<dbReference type="GO" id="GO:0005524">
    <property type="term" value="F:ATP binding"/>
    <property type="evidence" value="ECO:0007669"/>
    <property type="project" value="UniProtKB-UniRule"/>
</dbReference>
<evidence type="ECO:0000256" key="15">
    <source>
        <dbReference type="ARBA" id="ARBA00023186"/>
    </source>
</evidence>
<dbReference type="Pfam" id="PF00173">
    <property type="entry name" value="Cyt-b5"/>
    <property type="match status" value="1"/>
</dbReference>
<keyword evidence="7" id="KW-0349">Heme</keyword>
<dbReference type="SUPFAM" id="SSF56112">
    <property type="entry name" value="Protein kinase-like (PK-like)"/>
    <property type="match status" value="1"/>
</dbReference>
<feature type="region of interest" description="Disordered" evidence="23">
    <location>
        <begin position="83"/>
        <end position="120"/>
    </location>
</feature>
<dbReference type="EC" id="2.7.11.1" evidence="3"/>
<dbReference type="STRING" id="2020962.A0A2N1J9L0"/>
<dbReference type="SUPFAM" id="SSF48592">
    <property type="entry name" value="GroEL equatorial domain-like"/>
    <property type="match status" value="1"/>
</dbReference>
<feature type="domain" description="Cytochrome b5 heme-binding" evidence="26">
    <location>
        <begin position="2"/>
        <end position="78"/>
    </location>
</feature>
<dbReference type="InterPro" id="IPR027409">
    <property type="entry name" value="GroEL-like_apical_dom_sf"/>
</dbReference>
<dbReference type="Pfam" id="PF00069">
    <property type="entry name" value="Pkinase"/>
    <property type="match status" value="1"/>
</dbReference>
<comment type="similarity">
    <text evidence="2 22">Belongs to the TCP-1 chaperonin family.</text>
</comment>
<dbReference type="FunFam" id="1.10.560.10:FF:000058">
    <property type="entry name" value="T-complex protein 1 subunit zeta"/>
    <property type="match status" value="1"/>
</dbReference>
<dbReference type="OrthoDB" id="10052040at2759"/>
<evidence type="ECO:0000256" key="12">
    <source>
        <dbReference type="ARBA" id="ARBA00022777"/>
    </source>
</evidence>
<dbReference type="PRINTS" id="PR00304">
    <property type="entry name" value="TCOMPLEXTCP1"/>
</dbReference>
<dbReference type="Gene3D" id="3.10.120.10">
    <property type="entry name" value="Cytochrome b5-like heme/steroid binding domain"/>
    <property type="match status" value="1"/>
</dbReference>
<dbReference type="GO" id="GO:0106310">
    <property type="term" value="F:protein serine kinase activity"/>
    <property type="evidence" value="ECO:0007669"/>
    <property type="project" value="RHEA"/>
</dbReference>
<dbReference type="InterPro" id="IPR036322">
    <property type="entry name" value="WD40_repeat_dom_sf"/>
</dbReference>
<dbReference type="PROSITE" id="PS00108">
    <property type="entry name" value="PROTEIN_KINASE_ST"/>
    <property type="match status" value="1"/>
</dbReference>
<dbReference type="GO" id="GO:0020037">
    <property type="term" value="F:heme binding"/>
    <property type="evidence" value="ECO:0007669"/>
    <property type="project" value="InterPro"/>
</dbReference>
<keyword evidence="14" id="KW-0408">Iron</keyword>
<evidence type="ECO:0000256" key="6">
    <source>
        <dbReference type="ARBA" id="ARBA00022574"/>
    </source>
</evidence>
<dbReference type="InterPro" id="IPR001772">
    <property type="entry name" value="KA1_dom"/>
</dbReference>
<keyword evidence="6 20" id="KW-0853">WD repeat</keyword>
<keyword evidence="5" id="KW-0723">Serine/threonine-protein kinase</keyword>
<evidence type="ECO:0000256" key="1">
    <source>
        <dbReference type="ARBA" id="ARBA00004496"/>
    </source>
</evidence>
<evidence type="ECO:0000259" key="24">
    <source>
        <dbReference type="PROSITE" id="PS50011"/>
    </source>
</evidence>
<comment type="subcellular location">
    <subcellularLocation>
        <location evidence="1">Cytoplasm</location>
    </subcellularLocation>
</comment>
<dbReference type="GO" id="GO:0016887">
    <property type="term" value="F:ATP hydrolysis activity"/>
    <property type="evidence" value="ECO:0007669"/>
    <property type="project" value="InterPro"/>
</dbReference>
<evidence type="ECO:0000256" key="16">
    <source>
        <dbReference type="ARBA" id="ARBA00039582"/>
    </source>
</evidence>
<dbReference type="SUPFAM" id="SSF50978">
    <property type="entry name" value="WD40 repeat-like"/>
    <property type="match status" value="1"/>
</dbReference>
<dbReference type="InterPro" id="IPR019775">
    <property type="entry name" value="WD40_repeat_CS"/>
</dbReference>
<dbReference type="InterPro" id="IPR017441">
    <property type="entry name" value="Protein_kinase_ATP_BS"/>
</dbReference>
<dbReference type="GO" id="GO:0005832">
    <property type="term" value="C:chaperonin-containing T-complex"/>
    <property type="evidence" value="ECO:0007669"/>
    <property type="project" value="UniProtKB-ARBA"/>
</dbReference>
<evidence type="ECO:0000313" key="28">
    <source>
        <dbReference type="Proteomes" id="UP000232875"/>
    </source>
</evidence>
<feature type="region of interest" description="Disordered" evidence="23">
    <location>
        <begin position="220"/>
        <end position="242"/>
    </location>
</feature>
<protein>
    <recommendedName>
        <fullName evidence="16">T-complex protein 1 subunit zeta</fullName>
        <ecNumber evidence="3">2.7.11.1</ecNumber>
    </recommendedName>
    <alternativeName>
        <fullName evidence="17">CCT-zeta</fullName>
    </alternativeName>
</protein>
<dbReference type="InterPro" id="IPR001199">
    <property type="entry name" value="Cyt_B5-like_heme/steroid-bd"/>
</dbReference>
<keyword evidence="15 22" id="KW-0143">Chaperone</keyword>
<evidence type="ECO:0000256" key="14">
    <source>
        <dbReference type="ARBA" id="ARBA00023004"/>
    </source>
</evidence>
<evidence type="ECO:0000256" key="23">
    <source>
        <dbReference type="SAM" id="MobiDB-lite"/>
    </source>
</evidence>
<feature type="repeat" description="WD" evidence="20">
    <location>
        <begin position="1801"/>
        <end position="1842"/>
    </location>
</feature>
<dbReference type="PROSITE" id="PS50032">
    <property type="entry name" value="KA1"/>
    <property type="match status" value="1"/>
</dbReference>
<dbReference type="Pfam" id="PF00118">
    <property type="entry name" value="Cpn60_TCP1"/>
    <property type="match status" value="1"/>
</dbReference>
<feature type="domain" description="Protein kinase" evidence="24">
    <location>
        <begin position="291"/>
        <end position="575"/>
    </location>
</feature>
<feature type="repeat" description="WD" evidence="20">
    <location>
        <begin position="1886"/>
        <end position="1927"/>
    </location>
</feature>
<accession>A0A2N1J9L0</accession>
<comment type="catalytic activity">
    <reaction evidence="18">
        <text>L-threonyl-[protein] + ATP = O-phospho-L-threonyl-[protein] + ADP + H(+)</text>
        <dbReference type="Rhea" id="RHEA:46608"/>
        <dbReference type="Rhea" id="RHEA-COMP:11060"/>
        <dbReference type="Rhea" id="RHEA-COMP:11605"/>
        <dbReference type="ChEBI" id="CHEBI:15378"/>
        <dbReference type="ChEBI" id="CHEBI:30013"/>
        <dbReference type="ChEBI" id="CHEBI:30616"/>
        <dbReference type="ChEBI" id="CHEBI:61977"/>
        <dbReference type="ChEBI" id="CHEBI:456216"/>
        <dbReference type="EC" id="2.7.11.1"/>
    </reaction>
</comment>
<comment type="catalytic activity">
    <reaction evidence="19">
        <text>L-seryl-[protein] + ATP = O-phospho-L-seryl-[protein] + ADP + H(+)</text>
        <dbReference type="Rhea" id="RHEA:17989"/>
        <dbReference type="Rhea" id="RHEA-COMP:9863"/>
        <dbReference type="Rhea" id="RHEA-COMP:11604"/>
        <dbReference type="ChEBI" id="CHEBI:15378"/>
        <dbReference type="ChEBI" id="CHEBI:29999"/>
        <dbReference type="ChEBI" id="CHEBI:30616"/>
        <dbReference type="ChEBI" id="CHEBI:83421"/>
        <dbReference type="ChEBI" id="CHEBI:456216"/>
        <dbReference type="EC" id="2.7.11.1"/>
    </reaction>
</comment>
<dbReference type="Gene3D" id="3.30.310.80">
    <property type="entry name" value="Kinase associated domain 1, KA1"/>
    <property type="match status" value="1"/>
</dbReference>
<dbReference type="PROSITE" id="PS00678">
    <property type="entry name" value="WD_REPEATS_1"/>
    <property type="match status" value="2"/>
</dbReference>
<dbReference type="InterPro" id="IPR021772">
    <property type="entry name" value="WDR48/Bun107"/>
</dbReference>
<dbReference type="PROSITE" id="PS00191">
    <property type="entry name" value="CYTOCHROME_B5_1"/>
    <property type="match status" value="1"/>
</dbReference>
<feature type="region of interest" description="Disordered" evidence="23">
    <location>
        <begin position="2307"/>
        <end position="2328"/>
    </location>
</feature>
<dbReference type="InterPro" id="IPR002194">
    <property type="entry name" value="Chaperonin_TCP-1_CS"/>
</dbReference>
<evidence type="ECO:0000256" key="11">
    <source>
        <dbReference type="ARBA" id="ARBA00022741"/>
    </source>
</evidence>
<dbReference type="Gene3D" id="3.30.260.10">
    <property type="entry name" value="TCP-1-like chaperonin intermediate domain"/>
    <property type="match status" value="1"/>
</dbReference>
<dbReference type="InterPro" id="IPR012722">
    <property type="entry name" value="Chap_CCT_zeta"/>
</dbReference>
<dbReference type="GO" id="GO:0004674">
    <property type="term" value="F:protein serine/threonine kinase activity"/>
    <property type="evidence" value="ECO:0007669"/>
    <property type="project" value="UniProtKB-KW"/>
</dbReference>
<dbReference type="PROSITE" id="PS50294">
    <property type="entry name" value="WD_REPEATS_REGION"/>
    <property type="match status" value="2"/>
</dbReference>
<dbReference type="PANTHER" id="PTHR11353">
    <property type="entry name" value="CHAPERONIN"/>
    <property type="match status" value="1"/>
</dbReference>
<dbReference type="CDD" id="cd00200">
    <property type="entry name" value="WD40"/>
    <property type="match status" value="1"/>
</dbReference>